<protein>
    <submittedName>
        <fullName evidence="1">Uncharacterized protein</fullName>
    </submittedName>
</protein>
<proteinExistence type="predicted"/>
<evidence type="ECO:0000313" key="1">
    <source>
        <dbReference type="EMBL" id="PWY88692.1"/>
    </source>
</evidence>
<dbReference type="GeneID" id="37110219"/>
<organism evidence="1 2">
    <name type="scientific">Aspergillus sclerotioniger CBS 115572</name>
    <dbReference type="NCBI Taxonomy" id="1450535"/>
    <lineage>
        <taxon>Eukaryota</taxon>
        <taxon>Fungi</taxon>
        <taxon>Dikarya</taxon>
        <taxon>Ascomycota</taxon>
        <taxon>Pezizomycotina</taxon>
        <taxon>Eurotiomycetes</taxon>
        <taxon>Eurotiomycetidae</taxon>
        <taxon>Eurotiales</taxon>
        <taxon>Aspergillaceae</taxon>
        <taxon>Aspergillus</taxon>
        <taxon>Aspergillus subgen. Circumdati</taxon>
    </lineage>
</organism>
<evidence type="ECO:0000313" key="2">
    <source>
        <dbReference type="Proteomes" id="UP000246702"/>
    </source>
</evidence>
<reference evidence="1 2" key="1">
    <citation type="submission" date="2016-12" db="EMBL/GenBank/DDBJ databases">
        <title>The genomes of Aspergillus section Nigri reveals drivers in fungal speciation.</title>
        <authorList>
            <consortium name="DOE Joint Genome Institute"/>
            <person name="Vesth T.C."/>
            <person name="Nybo J."/>
            <person name="Theobald S."/>
            <person name="Brandl J."/>
            <person name="Frisvad J.C."/>
            <person name="Nielsen K.F."/>
            <person name="Lyhne E.K."/>
            <person name="Kogle M.E."/>
            <person name="Kuo A."/>
            <person name="Riley R."/>
            <person name="Clum A."/>
            <person name="Nolan M."/>
            <person name="Lipzen A."/>
            <person name="Salamov A."/>
            <person name="Henrissat B."/>
            <person name="Wiebenga A."/>
            <person name="De Vries R.P."/>
            <person name="Grigoriev I.V."/>
            <person name="Mortensen U.H."/>
            <person name="Andersen M.R."/>
            <person name="Baker S.E."/>
        </authorList>
    </citation>
    <scope>NUCLEOTIDE SEQUENCE [LARGE SCALE GENOMIC DNA]</scope>
    <source>
        <strain evidence="1 2">CBS 115572</strain>
    </source>
</reference>
<dbReference type="RefSeq" id="XP_025468054.1">
    <property type="nucleotide sequence ID" value="XM_025608076.1"/>
</dbReference>
<name>A0A317WTU1_9EURO</name>
<dbReference type="Proteomes" id="UP000246702">
    <property type="component" value="Unassembled WGS sequence"/>
</dbReference>
<feature type="non-terminal residue" evidence="1">
    <location>
        <position position="1"/>
    </location>
</feature>
<sequence>IDNRYFFITDLIKKRKIKIFYILKKKNPVNSFIKILGLKIFSVFKYLLNIKSYLVVGSLHA</sequence>
<accession>A0A317WTU1</accession>
<comment type="caution">
    <text evidence="1">The sequence shown here is derived from an EMBL/GenBank/DDBJ whole genome shotgun (WGS) entry which is preliminary data.</text>
</comment>
<dbReference type="EMBL" id="MSFK01000012">
    <property type="protein sequence ID" value="PWY88692.1"/>
    <property type="molecule type" value="Genomic_DNA"/>
</dbReference>
<keyword evidence="2" id="KW-1185">Reference proteome</keyword>
<dbReference type="OrthoDB" id="4362974at2759"/>
<dbReference type="AlphaFoldDB" id="A0A317WTU1"/>
<gene>
    <name evidence="1" type="ORF">BO94DRAFT_464676</name>
</gene>